<proteinExistence type="predicted"/>
<evidence type="ECO:0000313" key="2">
    <source>
        <dbReference type="EMBL" id="GMT31317.1"/>
    </source>
</evidence>
<keyword evidence="1" id="KW-0732">Signal</keyword>
<dbReference type="AlphaFoldDB" id="A0AAV5WNC9"/>
<evidence type="ECO:0000313" key="3">
    <source>
        <dbReference type="Proteomes" id="UP001432322"/>
    </source>
</evidence>
<gene>
    <name evidence="2" type="ORF">PFISCL1PPCAC_22614</name>
</gene>
<dbReference type="EMBL" id="BTSY01000006">
    <property type="protein sequence ID" value="GMT31317.1"/>
    <property type="molecule type" value="Genomic_DNA"/>
</dbReference>
<evidence type="ECO:0008006" key="4">
    <source>
        <dbReference type="Google" id="ProtNLM"/>
    </source>
</evidence>
<feature type="signal peptide" evidence="1">
    <location>
        <begin position="1"/>
        <end position="25"/>
    </location>
</feature>
<name>A0AAV5WNC9_9BILA</name>
<feature type="non-terminal residue" evidence="2">
    <location>
        <position position="1"/>
    </location>
</feature>
<sequence>NYLQLQPRSLILHLLYLFHILLVHAGQIVGHYDVLLGKRLLPYVLVGQYEPLHVHWQWPQQLFFTLGEGDDRARLVVLRRLGRLP</sequence>
<evidence type="ECO:0000256" key="1">
    <source>
        <dbReference type="SAM" id="SignalP"/>
    </source>
</evidence>
<protein>
    <recommendedName>
        <fullName evidence="4">Secreted protein</fullName>
    </recommendedName>
</protein>
<feature type="non-terminal residue" evidence="2">
    <location>
        <position position="85"/>
    </location>
</feature>
<dbReference type="Proteomes" id="UP001432322">
    <property type="component" value="Unassembled WGS sequence"/>
</dbReference>
<reference evidence="2" key="1">
    <citation type="submission" date="2023-10" db="EMBL/GenBank/DDBJ databases">
        <title>Genome assembly of Pristionchus species.</title>
        <authorList>
            <person name="Yoshida K."/>
            <person name="Sommer R.J."/>
        </authorList>
    </citation>
    <scope>NUCLEOTIDE SEQUENCE</scope>
    <source>
        <strain evidence="2">RS5133</strain>
    </source>
</reference>
<accession>A0AAV5WNC9</accession>
<feature type="chain" id="PRO_5043652530" description="Secreted protein" evidence="1">
    <location>
        <begin position="26"/>
        <end position="85"/>
    </location>
</feature>
<organism evidence="2 3">
    <name type="scientific">Pristionchus fissidentatus</name>
    <dbReference type="NCBI Taxonomy" id="1538716"/>
    <lineage>
        <taxon>Eukaryota</taxon>
        <taxon>Metazoa</taxon>
        <taxon>Ecdysozoa</taxon>
        <taxon>Nematoda</taxon>
        <taxon>Chromadorea</taxon>
        <taxon>Rhabditida</taxon>
        <taxon>Rhabditina</taxon>
        <taxon>Diplogasteromorpha</taxon>
        <taxon>Diplogasteroidea</taxon>
        <taxon>Neodiplogasteridae</taxon>
        <taxon>Pristionchus</taxon>
    </lineage>
</organism>
<keyword evidence="3" id="KW-1185">Reference proteome</keyword>
<comment type="caution">
    <text evidence="2">The sequence shown here is derived from an EMBL/GenBank/DDBJ whole genome shotgun (WGS) entry which is preliminary data.</text>
</comment>